<evidence type="ECO:0000313" key="13">
    <source>
        <dbReference type="RefSeq" id="XP_009784103.1"/>
    </source>
</evidence>
<dbReference type="GO" id="GO:0051082">
    <property type="term" value="F:unfolded protein binding"/>
    <property type="evidence" value="ECO:0007669"/>
    <property type="project" value="InterPro"/>
</dbReference>
<dbReference type="Pfam" id="PF00262">
    <property type="entry name" value="Calreticulin"/>
    <property type="match status" value="2"/>
</dbReference>
<comment type="subcellular location">
    <subcellularLocation>
        <location evidence="1 7">Endoplasmic reticulum lumen</location>
    </subcellularLocation>
</comment>
<feature type="binding site" evidence="8">
    <location>
        <position position="129"/>
    </location>
    <ligand>
        <name>an alpha-D-glucoside</name>
        <dbReference type="ChEBI" id="CHEBI:22390"/>
    </ligand>
</feature>
<evidence type="ECO:0000256" key="6">
    <source>
        <dbReference type="ARBA" id="ARBA00023186"/>
    </source>
</evidence>
<dbReference type="InterPro" id="IPR009033">
    <property type="entry name" value="Calreticulin/calnexin_P_dom_sf"/>
</dbReference>
<protein>
    <recommendedName>
        <fullName evidence="7">Calreticulin</fullName>
    </recommendedName>
</protein>
<dbReference type="InterPro" id="IPR013320">
    <property type="entry name" value="ConA-like_dom_sf"/>
</dbReference>
<keyword evidence="6 7" id="KW-0143">Chaperone</keyword>
<feature type="binding site" evidence="8">
    <location>
        <position position="322"/>
    </location>
    <ligand>
        <name>an alpha-D-glucoside</name>
        <dbReference type="ChEBI" id="CHEBI:22390"/>
    </ligand>
</feature>
<keyword evidence="3" id="KW-0732">Signal</keyword>
<dbReference type="Gene3D" id="2.60.120.200">
    <property type="match status" value="1"/>
</dbReference>
<gene>
    <name evidence="13" type="primary">LOC104232563</name>
</gene>
<dbReference type="SUPFAM" id="SSF49899">
    <property type="entry name" value="Concanavalin A-like lectins/glucanases"/>
    <property type="match status" value="1"/>
</dbReference>
<name>A0A1U7WZT8_NICSY</name>
<dbReference type="Proteomes" id="UP000189701">
    <property type="component" value="Unplaced"/>
</dbReference>
<keyword evidence="9" id="KW-1015">Disulfide bond</keyword>
<dbReference type="RefSeq" id="XP_009784103.1">
    <property type="nucleotide sequence ID" value="XM_009785801.1"/>
</dbReference>
<accession>A0A1U7WZT8</accession>
<dbReference type="InterPro" id="IPR009169">
    <property type="entry name" value="Calreticulin"/>
</dbReference>
<proteinExistence type="inferred from homology"/>
<keyword evidence="12" id="KW-1185">Reference proteome</keyword>
<dbReference type="PROSITE" id="PS00803">
    <property type="entry name" value="CALRETICULIN_1"/>
    <property type="match status" value="1"/>
</dbReference>
<evidence type="ECO:0000256" key="7">
    <source>
        <dbReference type="PIRNR" id="PIRNR002356"/>
    </source>
</evidence>
<dbReference type="PANTHER" id="PTHR11073">
    <property type="entry name" value="CALRETICULIN AND CALNEXIN"/>
    <property type="match status" value="1"/>
</dbReference>
<reference evidence="13" key="2">
    <citation type="submission" date="2025-08" db="UniProtKB">
        <authorList>
            <consortium name="RefSeq"/>
        </authorList>
    </citation>
    <scope>IDENTIFICATION</scope>
    <source>
        <tissue evidence="13">Leaf</tissue>
    </source>
</reference>
<dbReference type="GO" id="GO:0036503">
    <property type="term" value="P:ERAD pathway"/>
    <property type="evidence" value="ECO:0007669"/>
    <property type="project" value="TreeGrafter"/>
</dbReference>
<dbReference type="GO" id="GO:0006457">
    <property type="term" value="P:protein folding"/>
    <property type="evidence" value="ECO:0007669"/>
    <property type="project" value="InterPro"/>
</dbReference>
<feature type="region of interest" description="Disordered" evidence="11">
    <location>
        <begin position="242"/>
        <end position="272"/>
    </location>
</feature>
<feature type="disulfide bond" evidence="9">
    <location>
        <begin position="125"/>
        <end position="157"/>
    </location>
</feature>
<keyword evidence="4" id="KW-0677">Repeat</keyword>
<feature type="binding site" evidence="8">
    <location>
        <position position="148"/>
    </location>
    <ligand>
        <name>an alpha-D-glucoside</name>
        <dbReference type="ChEBI" id="CHEBI:22390"/>
    </ligand>
</feature>
<evidence type="ECO:0000256" key="10">
    <source>
        <dbReference type="RuleBase" id="RU362126"/>
    </source>
</evidence>
<evidence type="ECO:0000256" key="3">
    <source>
        <dbReference type="ARBA" id="ARBA00022729"/>
    </source>
</evidence>
<dbReference type="InterPro" id="IPR018124">
    <property type="entry name" value="Calret/calnex_CS"/>
</dbReference>
<evidence type="ECO:0000256" key="1">
    <source>
        <dbReference type="ARBA" id="ARBA00004319"/>
    </source>
</evidence>
<evidence type="ECO:0000256" key="9">
    <source>
        <dbReference type="PIRSR" id="PIRSR002356-3"/>
    </source>
</evidence>
<sequence>MGQMALSKHDQRTSLTLVFSVESFLLVLLLFSLVTSSFSEIFFEEQFDVDWKSRWVKSDWKRSEGKAGSFKHTAGKWAGDPDDKGIQTSSDAKHFAISAKVPEFSNKNRTLVVQYSIKFEQDIECGGGYIKLLSGYVNQKKFGGDTPYSMMFGPDICGTQTKKLHVILSYQGQNYPIKKDLQCETDKLTHFYTFILRPDASYSIWIDGRERDSGSMYTDWDILPPRKIKDVNAKKPADWDDREYIEDPNEVKPEPDHWDDEEDGIWRPPKIPNPAYKGPWKRKKIKNPNYKGKWRTPWIDNPEFEDDPDLYVLKPIKYVGIEVWQVKAGSIFDNILICDEPDYAKKVIEEVFANREAEKEAFEEAEKVRKAKEEEEARTAREEGERRRRERDRNKRRYRRDYYDDYHDEL</sequence>
<evidence type="ECO:0000313" key="12">
    <source>
        <dbReference type="Proteomes" id="UP000189701"/>
    </source>
</evidence>
<dbReference type="PROSITE" id="PS00804">
    <property type="entry name" value="CALRETICULIN_2"/>
    <property type="match status" value="1"/>
</dbReference>
<evidence type="ECO:0000256" key="11">
    <source>
        <dbReference type="SAM" id="MobiDB-lite"/>
    </source>
</evidence>
<evidence type="ECO:0000256" key="5">
    <source>
        <dbReference type="ARBA" id="ARBA00022824"/>
    </source>
</evidence>
<organism evidence="12 13">
    <name type="scientific">Nicotiana sylvestris</name>
    <name type="common">Wood tobacco</name>
    <name type="synonym">South American tobacco</name>
    <dbReference type="NCBI Taxonomy" id="4096"/>
    <lineage>
        <taxon>Eukaryota</taxon>
        <taxon>Viridiplantae</taxon>
        <taxon>Streptophyta</taxon>
        <taxon>Embryophyta</taxon>
        <taxon>Tracheophyta</taxon>
        <taxon>Spermatophyta</taxon>
        <taxon>Magnoliopsida</taxon>
        <taxon>eudicotyledons</taxon>
        <taxon>Gunneridae</taxon>
        <taxon>Pentapetalae</taxon>
        <taxon>asterids</taxon>
        <taxon>lamiids</taxon>
        <taxon>Solanales</taxon>
        <taxon>Solanaceae</taxon>
        <taxon>Nicotianoideae</taxon>
        <taxon>Nicotianeae</taxon>
        <taxon>Nicotiana</taxon>
    </lineage>
</organism>
<dbReference type="KEGG" id="nsy:104232563"/>
<comment type="similarity">
    <text evidence="2 7 10">Belongs to the calreticulin family.</text>
</comment>
<dbReference type="PANTHER" id="PTHR11073:SF45">
    <property type="entry name" value="CALRETICULIN-3"/>
    <property type="match status" value="1"/>
</dbReference>
<feature type="region of interest" description="Disordered" evidence="11">
    <location>
        <begin position="365"/>
        <end position="393"/>
    </location>
</feature>
<dbReference type="GO" id="GO:0005789">
    <property type="term" value="C:endoplasmic reticulum membrane"/>
    <property type="evidence" value="ECO:0007669"/>
    <property type="project" value="TreeGrafter"/>
</dbReference>
<dbReference type="GO" id="GO:0005509">
    <property type="term" value="F:calcium ion binding"/>
    <property type="evidence" value="ECO:0007669"/>
    <property type="project" value="InterPro"/>
</dbReference>
<dbReference type="GO" id="GO:0005788">
    <property type="term" value="C:endoplasmic reticulum lumen"/>
    <property type="evidence" value="ECO:0007669"/>
    <property type="project" value="UniProtKB-SubCell"/>
</dbReference>
<dbReference type="PIRSF" id="PIRSF002356">
    <property type="entry name" value="Calreticulin"/>
    <property type="match status" value="1"/>
</dbReference>
<dbReference type="InterPro" id="IPR001580">
    <property type="entry name" value="Calret/calnex"/>
</dbReference>
<dbReference type="SUPFAM" id="SSF63887">
    <property type="entry name" value="P-domain of calnexin/calreticulin"/>
    <property type="match status" value="1"/>
</dbReference>
<evidence type="ECO:0000256" key="2">
    <source>
        <dbReference type="ARBA" id="ARBA00010983"/>
    </source>
</evidence>
<reference evidence="12" key="1">
    <citation type="journal article" date="2013" name="Genome Biol.">
        <title>Reference genomes and transcriptomes of Nicotiana sylvestris and Nicotiana tomentosiformis.</title>
        <authorList>
            <person name="Sierro N."/>
            <person name="Battey J.N."/>
            <person name="Ouadi S."/>
            <person name="Bovet L."/>
            <person name="Goepfert S."/>
            <person name="Bakaher N."/>
            <person name="Peitsch M.C."/>
            <person name="Ivanov N.V."/>
        </authorList>
    </citation>
    <scope>NUCLEOTIDE SEQUENCE [LARGE SCALE GENOMIC DNA]</scope>
</reference>
<evidence type="ECO:0000256" key="4">
    <source>
        <dbReference type="ARBA" id="ARBA00022737"/>
    </source>
</evidence>
<evidence type="ECO:0000256" key="8">
    <source>
        <dbReference type="PIRSR" id="PIRSR002356-1"/>
    </source>
</evidence>
<dbReference type="AlphaFoldDB" id="A0A1U7WZT8"/>
<dbReference type="Gene3D" id="2.10.250.10">
    <property type="entry name" value="Calreticulin/calnexin, P domain"/>
    <property type="match status" value="1"/>
</dbReference>
<dbReference type="GeneID" id="104232563"/>
<dbReference type="FunFam" id="2.60.120.200:FF:000018">
    <property type="entry name" value="Calreticulin 1b"/>
    <property type="match status" value="1"/>
</dbReference>
<feature type="binding site" evidence="8">
    <location>
        <position position="155"/>
    </location>
    <ligand>
        <name>an alpha-D-glucoside</name>
        <dbReference type="ChEBI" id="CHEBI:22390"/>
    </ligand>
</feature>
<feature type="binding site" evidence="8">
    <location>
        <position position="131"/>
    </location>
    <ligand>
        <name>an alpha-D-glucoside</name>
        <dbReference type="ChEBI" id="CHEBI:22390"/>
    </ligand>
</feature>
<dbReference type="PRINTS" id="PR00626">
    <property type="entry name" value="CALRETICULIN"/>
</dbReference>
<keyword evidence="5 7" id="KW-0256">Endoplasmic reticulum</keyword>